<dbReference type="InterPro" id="IPR036737">
    <property type="entry name" value="OmpA-like_sf"/>
</dbReference>
<evidence type="ECO:0000259" key="3">
    <source>
        <dbReference type="PROSITE" id="PS51123"/>
    </source>
</evidence>
<evidence type="ECO:0000256" key="2">
    <source>
        <dbReference type="SAM" id="Coils"/>
    </source>
</evidence>
<reference evidence="5" key="1">
    <citation type="journal article" date="2019" name="Int. J. Syst. Evol. Microbiol.">
        <title>The Global Catalogue of Microorganisms (GCM) 10K type strain sequencing project: providing services to taxonomists for standard genome sequencing and annotation.</title>
        <authorList>
            <consortium name="The Broad Institute Genomics Platform"/>
            <consortium name="The Broad Institute Genome Sequencing Center for Infectious Disease"/>
            <person name="Wu L."/>
            <person name="Ma J."/>
        </authorList>
    </citation>
    <scope>NUCLEOTIDE SEQUENCE [LARGE SCALE GENOMIC DNA]</scope>
    <source>
        <strain evidence="5">JCM 16231</strain>
    </source>
</reference>
<dbReference type="PANTHER" id="PTHR30329">
    <property type="entry name" value="STATOR ELEMENT OF FLAGELLAR MOTOR COMPLEX"/>
    <property type="match status" value="1"/>
</dbReference>
<dbReference type="InterPro" id="IPR006665">
    <property type="entry name" value="OmpA-like"/>
</dbReference>
<organism evidence="4 5">
    <name type="scientific">Psychroflexus lacisalsi</name>
    <dbReference type="NCBI Taxonomy" id="503928"/>
    <lineage>
        <taxon>Bacteria</taxon>
        <taxon>Pseudomonadati</taxon>
        <taxon>Bacteroidota</taxon>
        <taxon>Flavobacteriia</taxon>
        <taxon>Flavobacteriales</taxon>
        <taxon>Flavobacteriaceae</taxon>
        <taxon>Psychroflexus</taxon>
    </lineage>
</organism>
<evidence type="ECO:0000313" key="5">
    <source>
        <dbReference type="Proteomes" id="UP001500185"/>
    </source>
</evidence>
<dbReference type="PROSITE" id="PS51257">
    <property type="entry name" value="PROKAR_LIPOPROTEIN"/>
    <property type="match status" value="1"/>
</dbReference>
<dbReference type="InterPro" id="IPR050330">
    <property type="entry name" value="Bact_OuterMem_StrucFunc"/>
</dbReference>
<sequence length="277" mass="30880">MMKKRTLFLAVSLSAILASCVSKKKYTELEGNLDETKSELMQTRVEKEDLENQMEQIEMRVERYNNKIASLSSEKEGMMVQVPNESLVLSEKNKAAMRKTLKDVPAAKLAGAKSLKDSLNIAIAHNISKNMGESGDDLNVSIEETMVKINIDDNLLFGDSSFRVGSDADEILSRIAEVVKSEPSLEVLVEGHTDSRTVKKDSYIVDNWDLSARRSAAIVRRLEDKFGVASEQLIVAGRSSYDPLVPNSTKDNMAKNRRTQIVIMPNLDKFFAMLGDD</sequence>
<feature type="domain" description="OmpA-like" evidence="3">
    <location>
        <begin position="144"/>
        <end position="267"/>
    </location>
</feature>
<accession>A0ABP3VD64</accession>
<dbReference type="PROSITE" id="PS51123">
    <property type="entry name" value="OMPA_2"/>
    <property type="match status" value="1"/>
</dbReference>
<dbReference type="EMBL" id="BAAAGG010000005">
    <property type="protein sequence ID" value="GAA0755546.1"/>
    <property type="molecule type" value="Genomic_DNA"/>
</dbReference>
<comment type="caution">
    <text evidence="4">The sequence shown here is derived from an EMBL/GenBank/DDBJ whole genome shotgun (WGS) entry which is preliminary data.</text>
</comment>
<proteinExistence type="predicted"/>
<keyword evidence="1" id="KW-0472">Membrane</keyword>
<dbReference type="Proteomes" id="UP001500185">
    <property type="component" value="Unassembled WGS sequence"/>
</dbReference>
<evidence type="ECO:0000256" key="1">
    <source>
        <dbReference type="PROSITE-ProRule" id="PRU00473"/>
    </source>
</evidence>
<gene>
    <name evidence="4" type="ORF">GCM10009433_10160</name>
</gene>
<dbReference type="Gene3D" id="3.30.1330.60">
    <property type="entry name" value="OmpA-like domain"/>
    <property type="match status" value="1"/>
</dbReference>
<dbReference type="SUPFAM" id="SSF103088">
    <property type="entry name" value="OmpA-like"/>
    <property type="match status" value="1"/>
</dbReference>
<keyword evidence="2" id="KW-0175">Coiled coil</keyword>
<feature type="coiled-coil region" evidence="2">
    <location>
        <begin position="26"/>
        <end position="81"/>
    </location>
</feature>
<name>A0ABP3VD64_9FLAO</name>
<evidence type="ECO:0000313" key="4">
    <source>
        <dbReference type="EMBL" id="GAA0755546.1"/>
    </source>
</evidence>
<dbReference type="Pfam" id="PF00691">
    <property type="entry name" value="OmpA"/>
    <property type="match status" value="1"/>
</dbReference>
<dbReference type="RefSeq" id="WP_224453547.1">
    <property type="nucleotide sequence ID" value="NZ_BAAAGG010000005.1"/>
</dbReference>
<keyword evidence="5" id="KW-1185">Reference proteome</keyword>
<dbReference type="PANTHER" id="PTHR30329:SF21">
    <property type="entry name" value="LIPOPROTEIN YIAD-RELATED"/>
    <property type="match status" value="1"/>
</dbReference>
<protein>
    <submittedName>
        <fullName evidence="4">OmpA family protein</fullName>
    </submittedName>
</protein>
<dbReference type="CDD" id="cd07185">
    <property type="entry name" value="OmpA_C-like"/>
    <property type="match status" value="1"/>
</dbReference>